<dbReference type="KEGG" id="awe:JG540_03095"/>
<protein>
    <submittedName>
        <fullName evidence="1">Uncharacterized protein</fullName>
    </submittedName>
</protein>
<proteinExistence type="predicted"/>
<name>A0A7T7S2C5_9ACTO</name>
<sequence>MPKNAQEQTISRRYAQCVPRLLDRLRVGGGTTGILPGKSPKPEVL</sequence>
<dbReference type="AlphaFoldDB" id="A0A7T7S2C5"/>
<reference evidence="1 2" key="1">
    <citation type="submission" date="2020-12" db="EMBL/GenBank/DDBJ databases">
        <authorList>
            <person name="Zhou J."/>
        </authorList>
    </citation>
    <scope>NUCLEOTIDE SEQUENCE [LARGE SCALE GENOMIC DNA]</scope>
    <source>
        <strain evidence="1 2">CCUG 61299</strain>
    </source>
</reference>
<accession>A0A7T7S2C5</accession>
<dbReference type="EMBL" id="CP066802">
    <property type="protein sequence ID" value="QQM67876.1"/>
    <property type="molecule type" value="Genomic_DNA"/>
</dbReference>
<dbReference type="RefSeq" id="WP_200277103.1">
    <property type="nucleotide sequence ID" value="NZ_CP066802.1"/>
</dbReference>
<evidence type="ECO:0000313" key="1">
    <source>
        <dbReference type="EMBL" id="QQM67876.1"/>
    </source>
</evidence>
<dbReference type="Proteomes" id="UP000595895">
    <property type="component" value="Chromosome"/>
</dbReference>
<evidence type="ECO:0000313" key="2">
    <source>
        <dbReference type="Proteomes" id="UP000595895"/>
    </source>
</evidence>
<keyword evidence="2" id="KW-1185">Reference proteome</keyword>
<gene>
    <name evidence="1" type="ORF">JG540_03095</name>
</gene>
<organism evidence="1 2">
    <name type="scientific">Actinomyces weissii</name>
    <dbReference type="NCBI Taxonomy" id="675090"/>
    <lineage>
        <taxon>Bacteria</taxon>
        <taxon>Bacillati</taxon>
        <taxon>Actinomycetota</taxon>
        <taxon>Actinomycetes</taxon>
        <taxon>Actinomycetales</taxon>
        <taxon>Actinomycetaceae</taxon>
        <taxon>Actinomyces</taxon>
    </lineage>
</organism>